<name>A0A941F638_9BACT</name>
<organism evidence="1 2">
    <name type="scientific">Carboxylicivirga sediminis</name>
    <dbReference type="NCBI Taxonomy" id="2006564"/>
    <lineage>
        <taxon>Bacteria</taxon>
        <taxon>Pseudomonadati</taxon>
        <taxon>Bacteroidota</taxon>
        <taxon>Bacteroidia</taxon>
        <taxon>Marinilabiliales</taxon>
        <taxon>Marinilabiliaceae</taxon>
        <taxon>Carboxylicivirga</taxon>
    </lineage>
</organism>
<evidence type="ECO:0000313" key="1">
    <source>
        <dbReference type="EMBL" id="MBR8535895.1"/>
    </source>
</evidence>
<dbReference type="AlphaFoldDB" id="A0A941F638"/>
<keyword evidence="2" id="KW-1185">Reference proteome</keyword>
<proteinExistence type="predicted"/>
<dbReference type="EMBL" id="JAGTAR010000013">
    <property type="protein sequence ID" value="MBR8535895.1"/>
    <property type="molecule type" value="Genomic_DNA"/>
</dbReference>
<gene>
    <name evidence="1" type="ORF">KDU71_10035</name>
</gene>
<reference evidence="1" key="2">
    <citation type="submission" date="2021-04" db="EMBL/GenBank/DDBJ databases">
        <authorList>
            <person name="Zhang T."/>
            <person name="Zhang Y."/>
            <person name="Lu D."/>
            <person name="Zuo D."/>
            <person name="Du Z."/>
        </authorList>
    </citation>
    <scope>NUCLEOTIDE SEQUENCE</scope>
    <source>
        <strain evidence="1">JR1</strain>
    </source>
</reference>
<comment type="caution">
    <text evidence="1">The sequence shown here is derived from an EMBL/GenBank/DDBJ whole genome shotgun (WGS) entry which is preliminary data.</text>
</comment>
<evidence type="ECO:0000313" key="2">
    <source>
        <dbReference type="Proteomes" id="UP000679220"/>
    </source>
</evidence>
<dbReference type="Proteomes" id="UP000679220">
    <property type="component" value="Unassembled WGS sequence"/>
</dbReference>
<sequence>MMYAVSLTANPSIRAVTAPIPVSSISPTTFTASPSSSGNCISNKDSVVFNCHNTPTS</sequence>
<reference evidence="1" key="1">
    <citation type="journal article" date="2018" name="Int. J. Syst. Evol. Microbiol.">
        <title>Carboxylicivirga sediminis sp. nov., isolated from coastal sediment.</title>
        <authorList>
            <person name="Wang F.Q."/>
            <person name="Ren L.H."/>
            <person name="Zou R.J."/>
            <person name="Sun Y.Z."/>
            <person name="Liu X.J."/>
            <person name="Jiang F."/>
            <person name="Liu L.J."/>
        </authorList>
    </citation>
    <scope>NUCLEOTIDE SEQUENCE</scope>
    <source>
        <strain evidence="1">JR1</strain>
    </source>
</reference>
<accession>A0A941F638</accession>
<protein>
    <submittedName>
        <fullName evidence="1">Uncharacterized protein</fullName>
    </submittedName>
</protein>